<evidence type="ECO:0008006" key="2">
    <source>
        <dbReference type="Google" id="ProtNLM"/>
    </source>
</evidence>
<name>A0A8S5MDP1_9CAUD</name>
<organism evidence="1">
    <name type="scientific">Siphoviridae sp. ctX581</name>
    <dbReference type="NCBI Taxonomy" id="2826365"/>
    <lineage>
        <taxon>Viruses</taxon>
        <taxon>Duplodnaviria</taxon>
        <taxon>Heunggongvirae</taxon>
        <taxon>Uroviricota</taxon>
        <taxon>Caudoviricetes</taxon>
    </lineage>
</organism>
<protein>
    <recommendedName>
        <fullName evidence="2">Phage protein</fullName>
    </recommendedName>
</protein>
<proteinExistence type="predicted"/>
<dbReference type="Pfam" id="PF23857">
    <property type="entry name" value="Phage_TAC_19"/>
    <property type="match status" value="1"/>
</dbReference>
<dbReference type="EMBL" id="BK014883">
    <property type="protein sequence ID" value="DAD80354.1"/>
    <property type="molecule type" value="Genomic_DNA"/>
</dbReference>
<dbReference type="InterPro" id="IPR057006">
    <property type="entry name" value="Phage_TAC_19"/>
</dbReference>
<dbReference type="NCBIfam" id="NF047360">
    <property type="entry name" value="tail_chap_PVL"/>
    <property type="match status" value="1"/>
</dbReference>
<accession>A0A8S5MDP1</accession>
<sequence>MKKDKIVLFIDGKEETFERDLAKNPLNLTDYTNAGYLTYASANFNKKEEIKPKDVDNIMEANIKFIVAYFQNQFTYDQCKNGLNPAFMNVLLPKLLEKAQGVVGGEEFPKK</sequence>
<evidence type="ECO:0000313" key="1">
    <source>
        <dbReference type="EMBL" id="DAD80354.1"/>
    </source>
</evidence>
<reference evidence="1" key="1">
    <citation type="journal article" date="2021" name="Proc. Natl. Acad. Sci. U.S.A.">
        <title>A Catalog of Tens of Thousands of Viruses from Human Metagenomes Reveals Hidden Associations with Chronic Diseases.</title>
        <authorList>
            <person name="Tisza M.J."/>
            <person name="Buck C.B."/>
        </authorList>
    </citation>
    <scope>NUCLEOTIDE SEQUENCE</scope>
    <source>
        <strain evidence="1">CtX581</strain>
    </source>
</reference>